<dbReference type="GeneID" id="59255042"/>
<organism evidence="1 2">
    <name type="scientific">Botrytis fragariae</name>
    <dbReference type="NCBI Taxonomy" id="1964551"/>
    <lineage>
        <taxon>Eukaryota</taxon>
        <taxon>Fungi</taxon>
        <taxon>Dikarya</taxon>
        <taxon>Ascomycota</taxon>
        <taxon>Pezizomycotina</taxon>
        <taxon>Leotiomycetes</taxon>
        <taxon>Helotiales</taxon>
        <taxon>Sclerotiniaceae</taxon>
        <taxon>Botrytis</taxon>
    </lineage>
</organism>
<protein>
    <submittedName>
        <fullName evidence="1">Uncharacterized protein</fullName>
    </submittedName>
</protein>
<reference evidence="1 2" key="1">
    <citation type="journal article" date="2020" name="Phytopathology">
        <title>A high-quality genome resource of Botrytis fragariae, a new and rapidly spreading fungal pathogen causing strawberry gray mold in the U.S.A.</title>
        <authorList>
            <person name="Wu Y."/>
            <person name="Saski C.A."/>
            <person name="Schnabel G."/>
            <person name="Xiao S."/>
            <person name="Hu M."/>
        </authorList>
    </citation>
    <scope>NUCLEOTIDE SEQUENCE [LARGE SCALE GENOMIC DNA]</scope>
    <source>
        <strain evidence="1 2">BVB16</strain>
    </source>
</reference>
<evidence type="ECO:0000313" key="2">
    <source>
        <dbReference type="Proteomes" id="UP000531561"/>
    </source>
</evidence>
<dbReference type="EMBL" id="JABFCT010000002">
    <property type="protein sequence ID" value="KAF5878739.1"/>
    <property type="molecule type" value="Genomic_DNA"/>
</dbReference>
<dbReference type="AlphaFoldDB" id="A0A8H6B3K7"/>
<keyword evidence="2" id="KW-1185">Reference proteome</keyword>
<evidence type="ECO:0000313" key="1">
    <source>
        <dbReference type="EMBL" id="KAF5878739.1"/>
    </source>
</evidence>
<gene>
    <name evidence="1" type="ORF">Bfra_000906</name>
</gene>
<comment type="caution">
    <text evidence="1">The sequence shown here is derived from an EMBL/GenBank/DDBJ whole genome shotgun (WGS) entry which is preliminary data.</text>
</comment>
<accession>A0A8H6B3K7</accession>
<name>A0A8H6B3K7_9HELO</name>
<proteinExistence type="predicted"/>
<sequence length="76" mass="8309">MAKVSVRCVPESLIEVRTIDPASPLKSGRVPTTSGCGKESMRTLVLRSIPDHDESRLTTMYSSTYKKVTPGNKLSI</sequence>
<dbReference type="RefSeq" id="XP_037197683.1">
    <property type="nucleotide sequence ID" value="XM_037331350.1"/>
</dbReference>
<dbReference type="Proteomes" id="UP000531561">
    <property type="component" value="Unassembled WGS sequence"/>
</dbReference>